<evidence type="ECO:0000313" key="1">
    <source>
        <dbReference type="EMBL" id="KAJ1365637.1"/>
    </source>
</evidence>
<organism evidence="1 2">
    <name type="scientific">Parelaphostrongylus tenuis</name>
    <name type="common">Meningeal worm</name>
    <dbReference type="NCBI Taxonomy" id="148309"/>
    <lineage>
        <taxon>Eukaryota</taxon>
        <taxon>Metazoa</taxon>
        <taxon>Ecdysozoa</taxon>
        <taxon>Nematoda</taxon>
        <taxon>Chromadorea</taxon>
        <taxon>Rhabditida</taxon>
        <taxon>Rhabditina</taxon>
        <taxon>Rhabditomorpha</taxon>
        <taxon>Strongyloidea</taxon>
        <taxon>Metastrongylidae</taxon>
        <taxon>Parelaphostrongylus</taxon>
    </lineage>
</organism>
<dbReference type="AlphaFoldDB" id="A0AAD5QXG0"/>
<proteinExistence type="predicted"/>
<reference evidence="1" key="1">
    <citation type="submission" date="2021-06" db="EMBL/GenBank/DDBJ databases">
        <title>Parelaphostrongylus tenuis whole genome reference sequence.</title>
        <authorList>
            <person name="Garwood T.J."/>
            <person name="Larsen P.A."/>
            <person name="Fountain-Jones N.M."/>
            <person name="Garbe J.R."/>
            <person name="Macchietto M.G."/>
            <person name="Kania S.A."/>
            <person name="Gerhold R.W."/>
            <person name="Richards J.E."/>
            <person name="Wolf T.M."/>
        </authorList>
    </citation>
    <scope>NUCLEOTIDE SEQUENCE</scope>
    <source>
        <strain evidence="1">MNPRO001-30</strain>
        <tissue evidence="1">Meninges</tissue>
    </source>
</reference>
<dbReference type="Proteomes" id="UP001196413">
    <property type="component" value="Unassembled WGS sequence"/>
</dbReference>
<name>A0AAD5QXG0_PARTN</name>
<evidence type="ECO:0000313" key="2">
    <source>
        <dbReference type="Proteomes" id="UP001196413"/>
    </source>
</evidence>
<protein>
    <submittedName>
        <fullName evidence="1">Uncharacterized protein</fullName>
    </submittedName>
</protein>
<sequence>MRVCGGAQCKEPTLFQLSRRPTAEIQRTSKCGTSHDNSTLRLERQQSSYSFLPITNIFNGGSLLEA</sequence>
<comment type="caution">
    <text evidence="1">The sequence shown here is derived from an EMBL/GenBank/DDBJ whole genome shotgun (WGS) entry which is preliminary data.</text>
</comment>
<keyword evidence="2" id="KW-1185">Reference proteome</keyword>
<accession>A0AAD5QXG0</accession>
<dbReference type="EMBL" id="JAHQIW010005320">
    <property type="protein sequence ID" value="KAJ1365637.1"/>
    <property type="molecule type" value="Genomic_DNA"/>
</dbReference>
<gene>
    <name evidence="1" type="ORF">KIN20_026028</name>
</gene>